<evidence type="ECO:0000313" key="2">
    <source>
        <dbReference type="Proteomes" id="UP001497535"/>
    </source>
</evidence>
<keyword evidence="2" id="KW-1185">Reference proteome</keyword>
<dbReference type="EMBL" id="CAVMJV010000016">
    <property type="protein sequence ID" value="CAK5057878.1"/>
    <property type="molecule type" value="Genomic_DNA"/>
</dbReference>
<sequence length="93" mass="10789">MFTYFEIFRVYFLLFIFGVLHSFQESPVPQIKITVLYEQTDDIVSSLIGHLNTSFLFFRDLYGLDDSLVFDTFLLPHAVANLSMNATGCNLFY</sequence>
<reference evidence="1" key="1">
    <citation type="submission" date="2023-11" db="EMBL/GenBank/DDBJ databases">
        <authorList>
            <person name="Poullet M."/>
        </authorList>
    </citation>
    <scope>NUCLEOTIDE SEQUENCE</scope>
    <source>
        <strain evidence="1">E1834</strain>
    </source>
</reference>
<gene>
    <name evidence="1" type="ORF">MENTE1834_LOCUS15319</name>
</gene>
<comment type="caution">
    <text evidence="1">The sequence shown here is derived from an EMBL/GenBank/DDBJ whole genome shotgun (WGS) entry which is preliminary data.</text>
</comment>
<proteinExistence type="predicted"/>
<name>A0ACB0YR64_MELEN</name>
<evidence type="ECO:0000313" key="1">
    <source>
        <dbReference type="EMBL" id="CAK5057878.1"/>
    </source>
</evidence>
<accession>A0ACB0YR64</accession>
<protein>
    <submittedName>
        <fullName evidence="1">Uncharacterized protein</fullName>
    </submittedName>
</protein>
<organism evidence="1 2">
    <name type="scientific">Meloidogyne enterolobii</name>
    <name type="common">Root-knot nematode worm</name>
    <name type="synonym">Meloidogyne mayaguensis</name>
    <dbReference type="NCBI Taxonomy" id="390850"/>
    <lineage>
        <taxon>Eukaryota</taxon>
        <taxon>Metazoa</taxon>
        <taxon>Ecdysozoa</taxon>
        <taxon>Nematoda</taxon>
        <taxon>Chromadorea</taxon>
        <taxon>Rhabditida</taxon>
        <taxon>Tylenchina</taxon>
        <taxon>Tylenchomorpha</taxon>
        <taxon>Tylenchoidea</taxon>
        <taxon>Meloidogynidae</taxon>
        <taxon>Meloidogyninae</taxon>
        <taxon>Meloidogyne</taxon>
    </lineage>
</organism>
<dbReference type="Proteomes" id="UP001497535">
    <property type="component" value="Unassembled WGS sequence"/>
</dbReference>